<sequence length="274" mass="31743">MAASGQSQGSMQGMIVDGRGRLTRPRIRIRERAAAVRETAYNSDNTDLLASSEMECESFSMEWSLRNYSVLSSHQEIFSPMFFSPKSNHTCWQLRVCPRKKKQKSQADDDMEYLSVHLILKELRNVNDNPFIPPCPVRARYQIMLLNANDGSPHLVFGDSDMPVIEFKLNSEWGWDQLIPGHQLTCPRMRLLVNNDDILRIRCNIWIEEGLKHNIISSGSGINYLPTDQERAARRKERFLEDFEKLYKKYVNADFEIWVGPEKIKTQRRGQADC</sequence>
<gene>
    <name evidence="2" type="ORF">ODALV1_LOCUS17468</name>
</gene>
<feature type="domain" description="MATH" evidence="1">
    <location>
        <begin position="58"/>
        <end position="205"/>
    </location>
</feature>
<dbReference type="InterPro" id="IPR008974">
    <property type="entry name" value="TRAF-like"/>
</dbReference>
<reference evidence="2 3" key="1">
    <citation type="submission" date="2024-08" db="EMBL/GenBank/DDBJ databases">
        <authorList>
            <person name="Cucini C."/>
            <person name="Frati F."/>
        </authorList>
    </citation>
    <scope>NUCLEOTIDE SEQUENCE [LARGE SCALE GENOMIC DNA]</scope>
</reference>
<proteinExistence type="predicted"/>
<comment type="caution">
    <text evidence="2">The sequence shown here is derived from an EMBL/GenBank/DDBJ whole genome shotgun (WGS) entry which is preliminary data.</text>
</comment>
<organism evidence="2 3">
    <name type="scientific">Orchesella dallaii</name>
    <dbReference type="NCBI Taxonomy" id="48710"/>
    <lineage>
        <taxon>Eukaryota</taxon>
        <taxon>Metazoa</taxon>
        <taxon>Ecdysozoa</taxon>
        <taxon>Arthropoda</taxon>
        <taxon>Hexapoda</taxon>
        <taxon>Collembola</taxon>
        <taxon>Entomobryomorpha</taxon>
        <taxon>Entomobryoidea</taxon>
        <taxon>Orchesellidae</taxon>
        <taxon>Orchesellinae</taxon>
        <taxon>Orchesella</taxon>
    </lineage>
</organism>
<evidence type="ECO:0000259" key="1">
    <source>
        <dbReference type="PROSITE" id="PS50144"/>
    </source>
</evidence>
<evidence type="ECO:0000313" key="3">
    <source>
        <dbReference type="Proteomes" id="UP001642540"/>
    </source>
</evidence>
<dbReference type="CDD" id="cd00121">
    <property type="entry name" value="MATH"/>
    <property type="match status" value="1"/>
</dbReference>
<accession>A0ABP1R1C9</accession>
<dbReference type="EMBL" id="CAXLJM020000053">
    <property type="protein sequence ID" value="CAL8116961.1"/>
    <property type="molecule type" value="Genomic_DNA"/>
</dbReference>
<dbReference type="SUPFAM" id="SSF49599">
    <property type="entry name" value="TRAF domain-like"/>
    <property type="match status" value="1"/>
</dbReference>
<protein>
    <recommendedName>
        <fullName evidence="1">MATH domain-containing protein</fullName>
    </recommendedName>
</protein>
<dbReference type="Pfam" id="PF22486">
    <property type="entry name" value="MATH_2"/>
    <property type="match status" value="1"/>
</dbReference>
<dbReference type="Proteomes" id="UP001642540">
    <property type="component" value="Unassembled WGS sequence"/>
</dbReference>
<keyword evidence="3" id="KW-1185">Reference proteome</keyword>
<dbReference type="Gene3D" id="2.60.210.10">
    <property type="entry name" value="Apoptosis, Tumor Necrosis Factor Receptor Associated Protein 2, Chain A"/>
    <property type="match status" value="1"/>
</dbReference>
<name>A0ABP1R1C9_9HEXA</name>
<evidence type="ECO:0000313" key="2">
    <source>
        <dbReference type="EMBL" id="CAL8116961.1"/>
    </source>
</evidence>
<dbReference type="InterPro" id="IPR002083">
    <property type="entry name" value="MATH/TRAF_dom"/>
</dbReference>
<dbReference type="PROSITE" id="PS50144">
    <property type="entry name" value="MATH"/>
    <property type="match status" value="1"/>
</dbReference>